<evidence type="ECO:0000313" key="2">
    <source>
        <dbReference type="EMBL" id="KAL1603168.1"/>
    </source>
</evidence>
<dbReference type="EMBL" id="JAKIXB020000012">
    <property type="protein sequence ID" value="KAL1603168.1"/>
    <property type="molecule type" value="Genomic_DNA"/>
</dbReference>
<sequence length="378" mass="41989">MTLPPPIEPSDSRKLKHQEIARSQGGHNMLPVQRLTYGNVSHNDSMLTLRIHSNTSDKNGQPIFSILRIGRNEPFGPRLDAYCSTRGKEFGVHWSFVYRCQANLGQEMIITLIWDMTPNDVKDADAPGLTMQNLDTIYVMQAQSSTSVKNECDLDEGAAVQSPDLQVPLQLVDITNGETNAYQNPDVSRQWYQAIEQDSARLRASAAQMNSTIIQQQQQIFAKNQFAARQQAVIEQLTNLSKQVRERFQNPLPDPAPRFLPPPASHAPSALQAPAARVVRQRPGPPAAAQQPAQPRSKANPTAFVAKCEAVRDPQDHTQQHLEPLQFPSFTSEYHVSDHTQQSSMHGAYNTQVQTCGRIHDAADNVAAENGGDEMNEE</sequence>
<feature type="compositionally biased region" description="Pro residues" evidence="1">
    <location>
        <begin position="252"/>
        <end position="265"/>
    </location>
</feature>
<evidence type="ECO:0008006" key="4">
    <source>
        <dbReference type="Google" id="ProtNLM"/>
    </source>
</evidence>
<feature type="compositionally biased region" description="Low complexity" evidence="1">
    <location>
        <begin position="266"/>
        <end position="296"/>
    </location>
</feature>
<reference evidence="2 3" key="1">
    <citation type="submission" date="2024-02" db="EMBL/GenBank/DDBJ databases">
        <title>De novo assembly and annotation of 12 fungi associated with fruit tree decline syndrome in Ontario, Canada.</title>
        <authorList>
            <person name="Sulman M."/>
            <person name="Ellouze W."/>
            <person name="Ilyukhin E."/>
        </authorList>
    </citation>
    <scope>NUCLEOTIDE SEQUENCE [LARGE SCALE GENOMIC DNA]</scope>
    <source>
        <strain evidence="2 3">M97-236</strain>
    </source>
</reference>
<gene>
    <name evidence="2" type="ORF">SLS59_004262</name>
</gene>
<organism evidence="2 3">
    <name type="scientific">Nothophoma quercina</name>
    <dbReference type="NCBI Taxonomy" id="749835"/>
    <lineage>
        <taxon>Eukaryota</taxon>
        <taxon>Fungi</taxon>
        <taxon>Dikarya</taxon>
        <taxon>Ascomycota</taxon>
        <taxon>Pezizomycotina</taxon>
        <taxon>Dothideomycetes</taxon>
        <taxon>Pleosporomycetidae</taxon>
        <taxon>Pleosporales</taxon>
        <taxon>Pleosporineae</taxon>
        <taxon>Didymellaceae</taxon>
        <taxon>Nothophoma</taxon>
    </lineage>
</organism>
<feature type="region of interest" description="Disordered" evidence="1">
    <location>
        <begin position="249"/>
        <end position="301"/>
    </location>
</feature>
<name>A0ABR3RFV6_9PLEO</name>
<dbReference type="Proteomes" id="UP001521222">
    <property type="component" value="Unassembled WGS sequence"/>
</dbReference>
<evidence type="ECO:0000313" key="3">
    <source>
        <dbReference type="Proteomes" id="UP001521222"/>
    </source>
</evidence>
<accession>A0ABR3RFV6</accession>
<protein>
    <recommendedName>
        <fullName evidence="4">C2 domain-containing protein</fullName>
    </recommendedName>
</protein>
<comment type="caution">
    <text evidence="2">The sequence shown here is derived from an EMBL/GenBank/DDBJ whole genome shotgun (WGS) entry which is preliminary data.</text>
</comment>
<evidence type="ECO:0000256" key="1">
    <source>
        <dbReference type="SAM" id="MobiDB-lite"/>
    </source>
</evidence>
<keyword evidence="3" id="KW-1185">Reference proteome</keyword>
<proteinExistence type="predicted"/>